<evidence type="ECO:0000256" key="1">
    <source>
        <dbReference type="SAM" id="MobiDB-lite"/>
    </source>
</evidence>
<sequence>MTAEPKEEPPANNQKQWPKASAEQQTLPAIKEPPRAAATVTTTSKPRLTGNEQLQFPGPIINSRPTTVRLFNYDQLINSAPLLALKPMINAAFRTSGLKKKILGSKDRLVEASDFYKQIGNGPETFTYIVSWADEPDSAIGTVCAKRYVVPEIPKMTGDEARDEYISRGLVFSRIRAPKRRVVAGDAELEMWELCMLTVDPTLQRQGLAGYLLRLVDDGVRMVSREVREQRCSSNHDKVELVMVMTCIRELNDGFYSRRGYELDYDKWHEIGTLESEAGFTIGHYSKLL</sequence>
<feature type="compositionally biased region" description="Polar residues" evidence="1">
    <location>
        <begin position="11"/>
        <end position="27"/>
    </location>
</feature>
<evidence type="ECO:0000313" key="3">
    <source>
        <dbReference type="Proteomes" id="UP001303373"/>
    </source>
</evidence>
<keyword evidence="3" id="KW-1185">Reference proteome</keyword>
<dbReference type="AlphaFoldDB" id="A0AAQ3MD54"/>
<organism evidence="2 3">
    <name type="scientific">Acrodontium crateriforme</name>
    <dbReference type="NCBI Taxonomy" id="150365"/>
    <lineage>
        <taxon>Eukaryota</taxon>
        <taxon>Fungi</taxon>
        <taxon>Dikarya</taxon>
        <taxon>Ascomycota</taxon>
        <taxon>Pezizomycotina</taxon>
        <taxon>Dothideomycetes</taxon>
        <taxon>Dothideomycetidae</taxon>
        <taxon>Mycosphaerellales</taxon>
        <taxon>Teratosphaeriaceae</taxon>
        <taxon>Acrodontium</taxon>
    </lineage>
</organism>
<dbReference type="EMBL" id="CP138589">
    <property type="protein sequence ID" value="WPH03407.1"/>
    <property type="molecule type" value="Genomic_DNA"/>
</dbReference>
<dbReference type="SUPFAM" id="SSF55729">
    <property type="entry name" value="Acyl-CoA N-acyltransferases (Nat)"/>
    <property type="match status" value="1"/>
</dbReference>
<proteinExistence type="predicted"/>
<gene>
    <name evidence="2" type="ORF">R9X50_00628700</name>
</gene>
<name>A0AAQ3MD54_9PEZI</name>
<protein>
    <submittedName>
        <fullName evidence="2">Uncharacterized protein</fullName>
    </submittedName>
</protein>
<dbReference type="Gene3D" id="3.40.630.30">
    <property type="match status" value="1"/>
</dbReference>
<dbReference type="Proteomes" id="UP001303373">
    <property type="component" value="Chromosome 10"/>
</dbReference>
<evidence type="ECO:0000313" key="2">
    <source>
        <dbReference type="EMBL" id="WPH03407.1"/>
    </source>
</evidence>
<reference evidence="2 3" key="1">
    <citation type="submission" date="2023-11" db="EMBL/GenBank/DDBJ databases">
        <title>An acidophilic fungus is an integral part of prey digestion in a carnivorous sundew plant.</title>
        <authorList>
            <person name="Tsai I.J."/>
        </authorList>
    </citation>
    <scope>NUCLEOTIDE SEQUENCE [LARGE SCALE GENOMIC DNA]</scope>
    <source>
        <strain evidence="2">169a</strain>
    </source>
</reference>
<dbReference type="InterPro" id="IPR016181">
    <property type="entry name" value="Acyl_CoA_acyltransferase"/>
</dbReference>
<accession>A0AAQ3MD54</accession>
<feature type="region of interest" description="Disordered" evidence="1">
    <location>
        <begin position="1"/>
        <end position="35"/>
    </location>
</feature>